<dbReference type="PROSITE" id="PS50835">
    <property type="entry name" value="IG_LIKE"/>
    <property type="match status" value="1"/>
</dbReference>
<dbReference type="EMBL" id="GBXI01004182">
    <property type="protein sequence ID" value="JAD10110.1"/>
    <property type="molecule type" value="Transcribed_RNA"/>
</dbReference>
<name>A0A0A1XGR3_ZEUCU</name>
<organism evidence="3">
    <name type="scientific">Zeugodacus cucurbitae</name>
    <name type="common">Melon fruit fly</name>
    <name type="synonym">Bactrocera cucurbitae</name>
    <dbReference type="NCBI Taxonomy" id="28588"/>
    <lineage>
        <taxon>Eukaryota</taxon>
        <taxon>Metazoa</taxon>
        <taxon>Ecdysozoa</taxon>
        <taxon>Arthropoda</taxon>
        <taxon>Hexapoda</taxon>
        <taxon>Insecta</taxon>
        <taxon>Pterygota</taxon>
        <taxon>Neoptera</taxon>
        <taxon>Endopterygota</taxon>
        <taxon>Diptera</taxon>
        <taxon>Brachycera</taxon>
        <taxon>Muscomorpha</taxon>
        <taxon>Tephritoidea</taxon>
        <taxon>Tephritidae</taxon>
        <taxon>Zeugodacus</taxon>
        <taxon>Zeugodacus</taxon>
    </lineage>
</organism>
<dbReference type="SUPFAM" id="SSF48726">
    <property type="entry name" value="Immunoglobulin"/>
    <property type="match status" value="1"/>
</dbReference>
<feature type="domain" description="Ig-like" evidence="2">
    <location>
        <begin position="69"/>
        <end position="153"/>
    </location>
</feature>
<keyword evidence="1" id="KW-0732">Signal</keyword>
<dbReference type="InterPro" id="IPR013783">
    <property type="entry name" value="Ig-like_fold"/>
</dbReference>
<evidence type="ECO:0000256" key="1">
    <source>
        <dbReference type="SAM" id="SignalP"/>
    </source>
</evidence>
<dbReference type="CDD" id="cd00096">
    <property type="entry name" value="Ig"/>
    <property type="match status" value="1"/>
</dbReference>
<keyword evidence="3" id="KW-0808">Transferase</keyword>
<feature type="signal peptide" evidence="1">
    <location>
        <begin position="1"/>
        <end position="32"/>
    </location>
</feature>
<dbReference type="OrthoDB" id="8002045at2759"/>
<dbReference type="GO" id="GO:0016301">
    <property type="term" value="F:kinase activity"/>
    <property type="evidence" value="ECO:0007669"/>
    <property type="project" value="UniProtKB-KW"/>
</dbReference>
<dbReference type="PROSITE" id="PS51257">
    <property type="entry name" value="PROKAR_LIPOPROTEIN"/>
    <property type="match status" value="1"/>
</dbReference>
<sequence length="207" mass="22874">MTSVRNNAVSVSVAALLLGWVIFGCLNNSVLADVAQKSGEKSTDSTDPDYFYDESSPENIKAASKPAQPTIVPYFDEPKKTVYAKENAAVTLTCPVQNYDESQHLIVWFKNNNTITTGKEIIADAALYHLDKDMNLVVDKVTEKTKGEYSCTVMPYKAHMDIHLEIGEEPVADNKQMMVSASALLLLLSTLVARELSFGILRLDTFF</sequence>
<dbReference type="InterPro" id="IPR007110">
    <property type="entry name" value="Ig-like_dom"/>
</dbReference>
<dbReference type="AlphaFoldDB" id="A0A0A1XGR3"/>
<dbReference type="Gene3D" id="2.60.40.10">
    <property type="entry name" value="Immunoglobulins"/>
    <property type="match status" value="1"/>
</dbReference>
<reference evidence="3" key="2">
    <citation type="journal article" date="2015" name="Gigascience">
        <title>Reconstructing a comprehensive transcriptome assembly of a white-pupal translocated strain of the pest fruit fly Bactrocera cucurbitae.</title>
        <authorList>
            <person name="Sim S.B."/>
            <person name="Calla B."/>
            <person name="Hall B."/>
            <person name="DeRego T."/>
            <person name="Geib S.M."/>
        </authorList>
    </citation>
    <scope>NUCLEOTIDE SEQUENCE</scope>
</reference>
<keyword evidence="3" id="KW-0418">Kinase</keyword>
<dbReference type="GeneID" id="105215940"/>
<protein>
    <submittedName>
        <fullName evidence="3">Myosin light chain kinase, smooth muscle</fullName>
    </submittedName>
</protein>
<accession>A0A0A1XGR3</accession>
<dbReference type="Pfam" id="PF13927">
    <property type="entry name" value="Ig_3"/>
    <property type="match status" value="1"/>
</dbReference>
<feature type="chain" id="PRO_5001983641" evidence="1">
    <location>
        <begin position="33"/>
        <end position="207"/>
    </location>
</feature>
<proteinExistence type="predicted"/>
<evidence type="ECO:0000313" key="3">
    <source>
        <dbReference type="EMBL" id="JAD10110.1"/>
    </source>
</evidence>
<gene>
    <name evidence="3" type="primary">MYLK_1</name>
    <name evidence="3" type="ORF">g.50914</name>
</gene>
<dbReference type="InterPro" id="IPR036179">
    <property type="entry name" value="Ig-like_dom_sf"/>
</dbReference>
<evidence type="ECO:0000259" key="2">
    <source>
        <dbReference type="PROSITE" id="PS50835"/>
    </source>
</evidence>
<reference evidence="3" key="1">
    <citation type="submission" date="2014-11" db="EMBL/GenBank/DDBJ databases">
        <authorList>
            <person name="Geib S."/>
        </authorList>
    </citation>
    <scope>NUCLEOTIDE SEQUENCE</scope>
</reference>